<dbReference type="RefSeq" id="XP_007772686.1">
    <property type="nucleotide sequence ID" value="XM_007774496.1"/>
</dbReference>
<reference evidence="3" key="1">
    <citation type="journal article" date="2012" name="Science">
        <title>The Paleozoic origin of enzymatic lignin decomposition reconstructed from 31 fungal genomes.</title>
        <authorList>
            <person name="Floudas D."/>
            <person name="Binder M."/>
            <person name="Riley R."/>
            <person name="Barry K."/>
            <person name="Blanchette R.A."/>
            <person name="Henrissat B."/>
            <person name="Martinez A.T."/>
            <person name="Otillar R."/>
            <person name="Spatafora J.W."/>
            <person name="Yadav J.S."/>
            <person name="Aerts A."/>
            <person name="Benoit I."/>
            <person name="Boyd A."/>
            <person name="Carlson A."/>
            <person name="Copeland A."/>
            <person name="Coutinho P.M."/>
            <person name="de Vries R.P."/>
            <person name="Ferreira P."/>
            <person name="Findley K."/>
            <person name="Foster B."/>
            <person name="Gaskell J."/>
            <person name="Glotzer D."/>
            <person name="Gorecki P."/>
            <person name="Heitman J."/>
            <person name="Hesse C."/>
            <person name="Hori C."/>
            <person name="Igarashi K."/>
            <person name="Jurgens J.A."/>
            <person name="Kallen N."/>
            <person name="Kersten P."/>
            <person name="Kohler A."/>
            <person name="Kuees U."/>
            <person name="Kumar T.K.A."/>
            <person name="Kuo A."/>
            <person name="LaButti K."/>
            <person name="Larrondo L.F."/>
            <person name="Lindquist E."/>
            <person name="Ling A."/>
            <person name="Lombard V."/>
            <person name="Lucas S."/>
            <person name="Lundell T."/>
            <person name="Martin R."/>
            <person name="McLaughlin D.J."/>
            <person name="Morgenstern I."/>
            <person name="Morin E."/>
            <person name="Murat C."/>
            <person name="Nagy L.G."/>
            <person name="Nolan M."/>
            <person name="Ohm R.A."/>
            <person name="Patyshakuliyeva A."/>
            <person name="Rokas A."/>
            <person name="Ruiz-Duenas F.J."/>
            <person name="Sabat G."/>
            <person name="Salamov A."/>
            <person name="Samejima M."/>
            <person name="Schmutz J."/>
            <person name="Slot J.C."/>
            <person name="St John F."/>
            <person name="Stenlid J."/>
            <person name="Sun H."/>
            <person name="Sun S."/>
            <person name="Syed K."/>
            <person name="Tsang A."/>
            <person name="Wiebenga A."/>
            <person name="Young D."/>
            <person name="Pisabarro A."/>
            <person name="Eastwood D.C."/>
            <person name="Martin F."/>
            <person name="Cullen D."/>
            <person name="Grigoriev I.V."/>
            <person name="Hibbett D.S."/>
        </authorList>
    </citation>
    <scope>NUCLEOTIDE SEQUENCE [LARGE SCALE GENOMIC DNA]</scope>
    <source>
        <strain evidence="3">RWD-64-598 SS2</strain>
    </source>
</reference>
<organism evidence="2 3">
    <name type="scientific">Coniophora puteana (strain RWD-64-598)</name>
    <name type="common">Brown rot fungus</name>
    <dbReference type="NCBI Taxonomy" id="741705"/>
    <lineage>
        <taxon>Eukaryota</taxon>
        <taxon>Fungi</taxon>
        <taxon>Dikarya</taxon>
        <taxon>Basidiomycota</taxon>
        <taxon>Agaricomycotina</taxon>
        <taxon>Agaricomycetes</taxon>
        <taxon>Agaricomycetidae</taxon>
        <taxon>Boletales</taxon>
        <taxon>Coniophorineae</taxon>
        <taxon>Coniophoraceae</taxon>
        <taxon>Coniophora</taxon>
    </lineage>
</organism>
<dbReference type="AlphaFoldDB" id="A0A5M3MFB3"/>
<feature type="compositionally biased region" description="Acidic residues" evidence="1">
    <location>
        <begin position="201"/>
        <end position="212"/>
    </location>
</feature>
<name>A0A5M3MFB3_CONPW</name>
<dbReference type="Proteomes" id="UP000053558">
    <property type="component" value="Unassembled WGS sequence"/>
</dbReference>
<gene>
    <name evidence="2" type="ORF">CONPUDRAFT_84427</name>
</gene>
<evidence type="ECO:0000313" key="3">
    <source>
        <dbReference type="Proteomes" id="UP000053558"/>
    </source>
</evidence>
<feature type="compositionally biased region" description="Low complexity" evidence="1">
    <location>
        <begin position="213"/>
        <end position="234"/>
    </location>
</feature>
<dbReference type="EMBL" id="JH711584">
    <property type="protein sequence ID" value="EIW77281.1"/>
    <property type="molecule type" value="Genomic_DNA"/>
</dbReference>
<keyword evidence="3" id="KW-1185">Reference proteome</keyword>
<dbReference type="GeneID" id="19210763"/>
<evidence type="ECO:0000313" key="2">
    <source>
        <dbReference type="EMBL" id="EIW77281.1"/>
    </source>
</evidence>
<proteinExistence type="predicted"/>
<accession>A0A5M3MFB3</accession>
<dbReference type="KEGG" id="cput:CONPUDRAFT_84427"/>
<protein>
    <submittedName>
        <fullName evidence="2">Uncharacterized protein</fullName>
    </submittedName>
</protein>
<feature type="region of interest" description="Disordered" evidence="1">
    <location>
        <begin position="190"/>
        <end position="251"/>
    </location>
</feature>
<comment type="caution">
    <text evidence="2">The sequence shown here is derived from an EMBL/GenBank/DDBJ whole genome shotgun (WGS) entry which is preliminary data.</text>
</comment>
<sequence length="318" mass="34701">MLEYTLERLEGHLGDQLSSAMQLSETTCAIGQETASNVEEIKIIKRVTFKRLGGEELENVEYIADRKSTHAYVDTPQVVLTQPEGGTVRGVDKISRLISTRNSFYSPISTSTFSGLVGAKHLAISNVSIFSKFEPLVDDEPLPKFWTDYPSTHGVILRSPANSLSKSNINKCAQEEKAIENQLERSMCVPDNMASPSLSLENDDTELPEDEGSPSSSTTLSPTSLFTTPTSSPSSSPPTSPSITSVACPEDDEHSSMRTYKSRLPSFLSSCRSLFAVPSSMPTFGRDVEFQTPAFDDVDWFAGMASASWSEGGCWQLP</sequence>
<evidence type="ECO:0000256" key="1">
    <source>
        <dbReference type="SAM" id="MobiDB-lite"/>
    </source>
</evidence>